<dbReference type="STRING" id="30732.ENSOMEP00000029863"/>
<reference evidence="2" key="2">
    <citation type="submission" date="2025-09" db="UniProtKB">
        <authorList>
            <consortium name="Ensembl"/>
        </authorList>
    </citation>
    <scope>IDENTIFICATION</scope>
</reference>
<keyword evidence="1" id="KW-0812">Transmembrane</keyword>
<keyword evidence="3" id="KW-1185">Reference proteome</keyword>
<dbReference type="PaxDb" id="30732-ENSOMEP00000029863"/>
<dbReference type="AlphaFoldDB" id="A0A3B3DIC3"/>
<evidence type="ECO:0000313" key="2">
    <source>
        <dbReference type="Ensembl" id="ENSOMEP00000029863.1"/>
    </source>
</evidence>
<protein>
    <recommendedName>
        <fullName evidence="4">Reverse transcriptase domain-containing protein</fullName>
    </recommendedName>
</protein>
<name>A0A3B3DIC3_ORYME</name>
<evidence type="ECO:0008006" key="4">
    <source>
        <dbReference type="Google" id="ProtNLM"/>
    </source>
</evidence>
<proteinExistence type="predicted"/>
<sequence length="136" mass="15537">ADSEVSRGLESVQLLPDVCLSVESFLYQGSIFGPLLFIIYVNDLIRSCKTMFPLKFADYNKPRFGFFNKANGELLNISEWFKLNQLSLNVQKANNMIFSNKMNAFNLVNQKLNIDGIFINQVTQTKFLGEIVDQKL</sequence>
<reference evidence="2" key="1">
    <citation type="submission" date="2025-08" db="UniProtKB">
        <authorList>
            <consortium name="Ensembl"/>
        </authorList>
    </citation>
    <scope>IDENTIFICATION</scope>
</reference>
<keyword evidence="1" id="KW-1133">Transmembrane helix</keyword>
<dbReference type="GeneTree" id="ENSGT01000000220747"/>
<organism evidence="2 3">
    <name type="scientific">Oryzias melastigma</name>
    <name type="common">Marine medaka</name>
    <dbReference type="NCBI Taxonomy" id="30732"/>
    <lineage>
        <taxon>Eukaryota</taxon>
        <taxon>Metazoa</taxon>
        <taxon>Chordata</taxon>
        <taxon>Craniata</taxon>
        <taxon>Vertebrata</taxon>
        <taxon>Euteleostomi</taxon>
        <taxon>Actinopterygii</taxon>
        <taxon>Neopterygii</taxon>
        <taxon>Teleostei</taxon>
        <taxon>Neoteleostei</taxon>
        <taxon>Acanthomorphata</taxon>
        <taxon>Ovalentaria</taxon>
        <taxon>Atherinomorphae</taxon>
        <taxon>Beloniformes</taxon>
        <taxon>Adrianichthyidae</taxon>
        <taxon>Oryziinae</taxon>
        <taxon>Oryzias</taxon>
    </lineage>
</organism>
<evidence type="ECO:0000313" key="3">
    <source>
        <dbReference type="Proteomes" id="UP000261560"/>
    </source>
</evidence>
<dbReference type="Ensembl" id="ENSOMET00000019745.1">
    <property type="protein sequence ID" value="ENSOMEP00000029863.1"/>
    <property type="gene ID" value="ENSOMEG00000013782.1"/>
</dbReference>
<evidence type="ECO:0000256" key="1">
    <source>
        <dbReference type="SAM" id="Phobius"/>
    </source>
</evidence>
<feature type="transmembrane region" description="Helical" evidence="1">
    <location>
        <begin position="25"/>
        <end position="45"/>
    </location>
</feature>
<keyword evidence="1" id="KW-0472">Membrane</keyword>
<accession>A0A3B3DIC3</accession>
<dbReference type="Proteomes" id="UP000261560">
    <property type="component" value="Unplaced"/>
</dbReference>